<dbReference type="OrthoDB" id="347657at2759"/>
<dbReference type="InParanoid" id="A0A0G4ESF7"/>
<feature type="domain" description="Protein kinase" evidence="2">
    <location>
        <begin position="130"/>
        <end position="381"/>
    </location>
</feature>
<protein>
    <recommendedName>
        <fullName evidence="2">Protein kinase domain-containing protein</fullName>
    </recommendedName>
</protein>
<evidence type="ECO:0000256" key="1">
    <source>
        <dbReference type="SAM" id="MobiDB-lite"/>
    </source>
</evidence>
<feature type="compositionally biased region" description="Pro residues" evidence="1">
    <location>
        <begin position="43"/>
        <end position="52"/>
    </location>
</feature>
<evidence type="ECO:0000313" key="3">
    <source>
        <dbReference type="EMBL" id="CEM00852.1"/>
    </source>
</evidence>
<keyword evidence="4" id="KW-1185">Reference proteome</keyword>
<dbReference type="SMART" id="SM00220">
    <property type="entry name" value="S_TKc"/>
    <property type="match status" value="1"/>
</dbReference>
<dbReference type="AlphaFoldDB" id="A0A0G4ESF7"/>
<dbReference type="PROSITE" id="PS50011">
    <property type="entry name" value="PROTEIN_KINASE_DOM"/>
    <property type="match status" value="1"/>
</dbReference>
<dbReference type="PANTHER" id="PTHR44167">
    <property type="entry name" value="OVARIAN-SPECIFIC SERINE/THREONINE-PROTEIN KINASE LOK-RELATED"/>
    <property type="match status" value="1"/>
</dbReference>
<dbReference type="Pfam" id="PF00069">
    <property type="entry name" value="Pkinase"/>
    <property type="match status" value="1"/>
</dbReference>
<organism evidence="3 4">
    <name type="scientific">Vitrella brassicaformis (strain CCMP3155)</name>
    <dbReference type="NCBI Taxonomy" id="1169540"/>
    <lineage>
        <taxon>Eukaryota</taxon>
        <taxon>Sar</taxon>
        <taxon>Alveolata</taxon>
        <taxon>Colpodellida</taxon>
        <taxon>Vitrellaceae</taxon>
        <taxon>Vitrella</taxon>
    </lineage>
</organism>
<dbReference type="PhylomeDB" id="A0A0G4ESF7"/>
<proteinExistence type="predicted"/>
<evidence type="ECO:0000259" key="2">
    <source>
        <dbReference type="PROSITE" id="PS50011"/>
    </source>
</evidence>
<dbReference type="STRING" id="1169540.A0A0G4ESF7"/>
<dbReference type="InterPro" id="IPR011009">
    <property type="entry name" value="Kinase-like_dom_sf"/>
</dbReference>
<name>A0A0G4ESF7_VITBC</name>
<dbReference type="EMBL" id="CDMY01000300">
    <property type="protein sequence ID" value="CEM00852.1"/>
    <property type="molecule type" value="Genomic_DNA"/>
</dbReference>
<sequence>MDDSPHPSDSAALSFLLSPNDEGPTTHEPPPQSVHSAASPSPRLHPPLPPSTTQPEFTSLRAPVGTKHHRERKTSSSTTTTESNHRHPPHAQGHCHGRGGGGEGEGLAKAMHEKTPRTVWRHINDIKAEYSRGDKTGGNRYSATYDATVAETNQECSLKEIEKEALHLRVSPQYYKQVQCHLMKQPHHNVANPLDICQDKEHIYVGGLSEDEIKAFMRQLLLALQHLHDKGAIHRAIQLETFVFSDRRHKVLKMVDLDFCHFITQPDDRRFMPGSKMYIAPECHEFVENFSVKSDIWAAGVVMCRHPAPEEALPTGAGHSTCGIKANGSINIREEAVAFDDRPVHVSEETDGTHTFTAVAFDDRPVHVFEELDVGSTGVMN</sequence>
<dbReference type="Gene3D" id="1.10.510.10">
    <property type="entry name" value="Transferase(Phosphotransferase) domain 1"/>
    <property type="match status" value="1"/>
</dbReference>
<dbReference type="GO" id="GO:0005524">
    <property type="term" value="F:ATP binding"/>
    <property type="evidence" value="ECO:0007669"/>
    <property type="project" value="InterPro"/>
</dbReference>
<dbReference type="VEuPathDB" id="CryptoDB:Vbra_12987"/>
<dbReference type="GO" id="GO:0005634">
    <property type="term" value="C:nucleus"/>
    <property type="evidence" value="ECO:0007669"/>
    <property type="project" value="TreeGrafter"/>
</dbReference>
<gene>
    <name evidence="3" type="ORF">Vbra_12987</name>
</gene>
<dbReference type="GO" id="GO:0004674">
    <property type="term" value="F:protein serine/threonine kinase activity"/>
    <property type="evidence" value="ECO:0007669"/>
    <property type="project" value="TreeGrafter"/>
</dbReference>
<reference evidence="3 4" key="1">
    <citation type="submission" date="2014-11" db="EMBL/GenBank/DDBJ databases">
        <authorList>
            <person name="Zhu J."/>
            <person name="Qi W."/>
            <person name="Song R."/>
        </authorList>
    </citation>
    <scope>NUCLEOTIDE SEQUENCE [LARGE SCALE GENOMIC DNA]</scope>
</reference>
<feature type="compositionally biased region" description="Basic residues" evidence="1">
    <location>
        <begin position="86"/>
        <end position="97"/>
    </location>
</feature>
<feature type="region of interest" description="Disordered" evidence="1">
    <location>
        <begin position="1"/>
        <end position="109"/>
    </location>
</feature>
<accession>A0A0G4ESF7</accession>
<dbReference type="Gene3D" id="3.30.200.20">
    <property type="entry name" value="Phosphorylase Kinase, domain 1"/>
    <property type="match status" value="1"/>
</dbReference>
<dbReference type="SUPFAM" id="SSF56112">
    <property type="entry name" value="Protein kinase-like (PK-like)"/>
    <property type="match status" value="1"/>
</dbReference>
<dbReference type="Proteomes" id="UP000041254">
    <property type="component" value="Unassembled WGS sequence"/>
</dbReference>
<evidence type="ECO:0000313" key="4">
    <source>
        <dbReference type="Proteomes" id="UP000041254"/>
    </source>
</evidence>
<dbReference type="PANTHER" id="PTHR44167:SF24">
    <property type="entry name" value="SERINE_THREONINE-PROTEIN KINASE CHK2"/>
    <property type="match status" value="1"/>
</dbReference>
<dbReference type="GO" id="GO:0044773">
    <property type="term" value="P:mitotic DNA damage checkpoint signaling"/>
    <property type="evidence" value="ECO:0007669"/>
    <property type="project" value="TreeGrafter"/>
</dbReference>
<dbReference type="InterPro" id="IPR000719">
    <property type="entry name" value="Prot_kinase_dom"/>
</dbReference>